<sequence>MATKVTDFVEPVYEHLRANAGKDDETGMLVTHTPLHPWLMDTYDLTESQAKNIRTETVRALTAQGRVRRDHPRSVKVWILQRDDDGQV</sequence>
<keyword evidence="2" id="KW-1185">Reference proteome</keyword>
<comment type="caution">
    <text evidence="1">The sequence shown here is derived from an EMBL/GenBank/DDBJ whole genome shotgun (WGS) entry which is preliminary data.</text>
</comment>
<proteinExistence type="predicted"/>
<evidence type="ECO:0000313" key="1">
    <source>
        <dbReference type="EMBL" id="GAA1543354.1"/>
    </source>
</evidence>
<name>A0ABN2BMJ6_9ACTN</name>
<gene>
    <name evidence="1" type="ORF">GCM10009788_52320</name>
</gene>
<evidence type="ECO:0000313" key="2">
    <source>
        <dbReference type="Proteomes" id="UP001500842"/>
    </source>
</evidence>
<accession>A0ABN2BMJ6</accession>
<dbReference type="EMBL" id="BAAAOR010000040">
    <property type="protein sequence ID" value="GAA1543354.1"/>
    <property type="molecule type" value="Genomic_DNA"/>
</dbReference>
<reference evidence="1 2" key="1">
    <citation type="journal article" date="2019" name="Int. J. Syst. Evol. Microbiol.">
        <title>The Global Catalogue of Microorganisms (GCM) 10K type strain sequencing project: providing services to taxonomists for standard genome sequencing and annotation.</title>
        <authorList>
            <consortium name="The Broad Institute Genomics Platform"/>
            <consortium name="The Broad Institute Genome Sequencing Center for Infectious Disease"/>
            <person name="Wu L."/>
            <person name="Ma J."/>
        </authorList>
    </citation>
    <scope>NUCLEOTIDE SEQUENCE [LARGE SCALE GENOMIC DNA]</scope>
    <source>
        <strain evidence="1 2">JCM 14942</strain>
    </source>
</reference>
<protein>
    <submittedName>
        <fullName evidence="1">Uncharacterized protein</fullName>
    </submittedName>
</protein>
<dbReference type="Proteomes" id="UP001500842">
    <property type="component" value="Unassembled WGS sequence"/>
</dbReference>
<dbReference type="RefSeq" id="WP_141007072.1">
    <property type="nucleotide sequence ID" value="NZ_BAAAOR010000040.1"/>
</dbReference>
<organism evidence="1 2">
    <name type="scientific">Nocardioides humi</name>
    <dbReference type="NCBI Taxonomy" id="449461"/>
    <lineage>
        <taxon>Bacteria</taxon>
        <taxon>Bacillati</taxon>
        <taxon>Actinomycetota</taxon>
        <taxon>Actinomycetes</taxon>
        <taxon>Propionibacteriales</taxon>
        <taxon>Nocardioidaceae</taxon>
        <taxon>Nocardioides</taxon>
    </lineage>
</organism>